<dbReference type="EMBL" id="JACGWZ010000006">
    <property type="protein sequence ID" value="MBA8826855.1"/>
    <property type="molecule type" value="Genomic_DNA"/>
</dbReference>
<proteinExistence type="predicted"/>
<keyword evidence="4" id="KW-1185">Reference proteome</keyword>
<evidence type="ECO:0000313" key="4">
    <source>
        <dbReference type="Proteomes" id="UP000569329"/>
    </source>
</evidence>
<organism evidence="3 4">
    <name type="scientific">Halosaccharopolyspora lacisalsi</name>
    <dbReference type="NCBI Taxonomy" id="1000566"/>
    <lineage>
        <taxon>Bacteria</taxon>
        <taxon>Bacillati</taxon>
        <taxon>Actinomycetota</taxon>
        <taxon>Actinomycetes</taxon>
        <taxon>Pseudonocardiales</taxon>
        <taxon>Pseudonocardiaceae</taxon>
        <taxon>Halosaccharopolyspora</taxon>
    </lineage>
</organism>
<evidence type="ECO:0000313" key="3">
    <source>
        <dbReference type="EMBL" id="MBA8826855.1"/>
    </source>
</evidence>
<evidence type="ECO:0000259" key="2">
    <source>
        <dbReference type="PROSITE" id="PS51910"/>
    </source>
</evidence>
<dbReference type="SUPFAM" id="SSF51445">
    <property type="entry name" value="(Trans)glycosidases"/>
    <property type="match status" value="1"/>
</dbReference>
<dbReference type="PROSITE" id="PS51910">
    <property type="entry name" value="GH18_2"/>
    <property type="match status" value="1"/>
</dbReference>
<dbReference type="Proteomes" id="UP000569329">
    <property type="component" value="Unassembled WGS sequence"/>
</dbReference>
<protein>
    <recommendedName>
        <fullName evidence="2">GH18 domain-containing protein</fullName>
    </recommendedName>
</protein>
<reference evidence="3 4" key="1">
    <citation type="submission" date="2020-07" db="EMBL/GenBank/DDBJ databases">
        <title>Sequencing the genomes of 1000 actinobacteria strains.</title>
        <authorList>
            <person name="Klenk H.-P."/>
        </authorList>
    </citation>
    <scope>NUCLEOTIDE SEQUENCE [LARGE SCALE GENOMIC DNA]</scope>
    <source>
        <strain evidence="3 4">DSM 45975</strain>
    </source>
</reference>
<dbReference type="Gene3D" id="3.20.20.80">
    <property type="entry name" value="Glycosidases"/>
    <property type="match status" value="1"/>
</dbReference>
<accession>A0A839E4V1</accession>
<dbReference type="InterPro" id="IPR017853">
    <property type="entry name" value="GH"/>
</dbReference>
<comment type="caution">
    <text evidence="3">The sequence shown here is derived from an EMBL/GenBank/DDBJ whole genome shotgun (WGS) entry which is preliminary data.</text>
</comment>
<dbReference type="Pfam" id="PF00704">
    <property type="entry name" value="Glyco_hydro_18"/>
    <property type="match status" value="1"/>
</dbReference>
<feature type="domain" description="GH18" evidence="2">
    <location>
        <begin position="1"/>
        <end position="67"/>
    </location>
</feature>
<name>A0A839E4V1_9PSEU</name>
<sequence length="133" mass="14863">MHRDPEAGFAWLYDGNTFWTYDDPVEIARKMDYVDRTGLGGAMAWSLDGDTPDGELMTAIDRNLGEKCFREGLRNESGGEPRTPPARGPGHHPSRRRRAPLRCWLRDLTHRVGTTPARNPATAPMELSSRGDA</sequence>
<dbReference type="AlphaFoldDB" id="A0A839E4V1"/>
<feature type="compositionally biased region" description="Basic residues" evidence="1">
    <location>
        <begin position="89"/>
        <end position="100"/>
    </location>
</feature>
<feature type="region of interest" description="Disordered" evidence="1">
    <location>
        <begin position="71"/>
        <end position="133"/>
    </location>
</feature>
<dbReference type="InterPro" id="IPR001223">
    <property type="entry name" value="Glyco_hydro18_cat"/>
</dbReference>
<gene>
    <name evidence="3" type="ORF">FHX42_004234</name>
</gene>
<dbReference type="GO" id="GO:0005975">
    <property type="term" value="P:carbohydrate metabolic process"/>
    <property type="evidence" value="ECO:0007669"/>
    <property type="project" value="InterPro"/>
</dbReference>
<dbReference type="RefSeq" id="WP_328796498.1">
    <property type="nucleotide sequence ID" value="NZ_JACGWZ010000006.1"/>
</dbReference>
<evidence type="ECO:0000256" key="1">
    <source>
        <dbReference type="SAM" id="MobiDB-lite"/>
    </source>
</evidence>